<evidence type="ECO:0000256" key="3">
    <source>
        <dbReference type="SAM" id="MobiDB-lite"/>
    </source>
</evidence>
<dbReference type="InterPro" id="IPR050425">
    <property type="entry name" value="NAD(P)_dehydrat-like"/>
</dbReference>
<reference evidence="5 6" key="1">
    <citation type="submission" date="2017-06" db="EMBL/GenBank/DDBJ databases">
        <title>Complete genome sequence of Nitrospirillum amazonense strain CBAmC, an endophytic nitrogen-fixing and plant growth-promoting bacterium, isolated from sugarcane.</title>
        <authorList>
            <person name="Schwab S."/>
            <person name="dos Santos Teixeira K.R."/>
            <person name="Simoes Araujo J.L."/>
            <person name="Soares Vidal M."/>
            <person name="Borges de Freitas H.R."/>
            <person name="Rivello Crivelaro A.L."/>
            <person name="Bueno de Camargo Nunes A."/>
            <person name="dos Santos C.M."/>
            <person name="Palmeira da Silva Rosa D."/>
            <person name="da Silva Padilha D."/>
            <person name="da Silva E."/>
            <person name="Araujo Terra L."/>
            <person name="Soares Mendes V."/>
            <person name="Farinelli L."/>
            <person name="Magalhaes Cruz L."/>
            <person name="Baldani J.I."/>
        </authorList>
    </citation>
    <scope>NUCLEOTIDE SEQUENCE [LARGE SCALE GENOMIC DNA]</scope>
    <source>
        <strain evidence="5 6">CBAmC</strain>
    </source>
</reference>
<dbReference type="InterPro" id="IPR036291">
    <property type="entry name" value="NAD(P)-bd_dom_sf"/>
</dbReference>
<evidence type="ECO:0000313" key="5">
    <source>
        <dbReference type="EMBL" id="ASG20350.1"/>
    </source>
</evidence>
<dbReference type="Gene3D" id="3.40.50.720">
    <property type="entry name" value="NAD(P)-binding Rossmann-like Domain"/>
    <property type="match status" value="1"/>
</dbReference>
<dbReference type="GO" id="GO:0016616">
    <property type="term" value="F:oxidoreductase activity, acting on the CH-OH group of donors, NAD or NADP as acceptor"/>
    <property type="evidence" value="ECO:0007669"/>
    <property type="project" value="TreeGrafter"/>
</dbReference>
<dbReference type="SUPFAM" id="SSF51735">
    <property type="entry name" value="NAD(P)-binding Rossmann-fold domains"/>
    <property type="match status" value="1"/>
</dbReference>
<dbReference type="Pfam" id="PF01370">
    <property type="entry name" value="Epimerase"/>
    <property type="match status" value="1"/>
</dbReference>
<sequence>MSKILVTGGSGFLAGHCIAAALAAGHEVCATLRNLDKVPQVRAMMVAAGVDPDHGVTFHAADLGRDNGWGDAAAGCDYVLHTASPFPPVQPEDPNDLIIPARDGTLRVLRAAGRAGVRRVVLTSSFAAVGYGPAQASHVYTEEDWTPVDAPNQPYILSKTIAERAAWDFVREGGTPELSVVNPTGIFGPALGPQLSTSMNIIRGLLDGAFPPELPDMWFGVVDVRDVADLHLRAMTQPAAAGERFIAVSGEPLSLLEVATILREGLGDLAARIPSRGAPPSPNANRRRSSGAKARQRLGWSPRSGKEAIIASAESLIRLKLLQTLD</sequence>
<evidence type="ECO:0000256" key="1">
    <source>
        <dbReference type="ARBA" id="ARBA00023002"/>
    </source>
</evidence>
<dbReference type="InterPro" id="IPR001509">
    <property type="entry name" value="Epimerase_deHydtase"/>
</dbReference>
<dbReference type="RefSeq" id="WP_088871223.1">
    <property type="nucleotide sequence ID" value="NZ_CP022110.1"/>
</dbReference>
<dbReference type="PANTHER" id="PTHR10366">
    <property type="entry name" value="NAD DEPENDENT EPIMERASE/DEHYDRATASE"/>
    <property type="match status" value="1"/>
</dbReference>
<evidence type="ECO:0000256" key="2">
    <source>
        <dbReference type="ARBA" id="ARBA00023445"/>
    </source>
</evidence>
<organism evidence="5 6">
    <name type="scientific">Nitrospirillum viridazoti CBAmc</name>
    <dbReference type="NCBI Taxonomy" id="1441467"/>
    <lineage>
        <taxon>Bacteria</taxon>
        <taxon>Pseudomonadati</taxon>
        <taxon>Pseudomonadota</taxon>
        <taxon>Alphaproteobacteria</taxon>
        <taxon>Rhodospirillales</taxon>
        <taxon>Azospirillaceae</taxon>
        <taxon>Nitrospirillum</taxon>
        <taxon>Nitrospirillum viridazoti</taxon>
    </lineage>
</organism>
<evidence type="ECO:0000259" key="4">
    <source>
        <dbReference type="Pfam" id="PF01370"/>
    </source>
</evidence>
<name>A0A248JPC2_9PROT</name>
<proteinExistence type="inferred from homology"/>
<dbReference type="Proteomes" id="UP000197153">
    <property type="component" value="Chromosome 1"/>
</dbReference>
<feature type="compositionally biased region" description="Basic residues" evidence="3">
    <location>
        <begin position="285"/>
        <end position="296"/>
    </location>
</feature>
<gene>
    <name evidence="5" type="ORF">Y958_05580</name>
</gene>
<dbReference type="CDD" id="cd05227">
    <property type="entry name" value="AR_SDR_e"/>
    <property type="match status" value="1"/>
</dbReference>
<dbReference type="PANTHER" id="PTHR10366:SF564">
    <property type="entry name" value="STEROL-4-ALPHA-CARBOXYLATE 3-DEHYDROGENASE, DECARBOXYLATING"/>
    <property type="match status" value="1"/>
</dbReference>
<dbReference type="FunFam" id="3.40.50.720:FF:000336">
    <property type="entry name" value="Aldehyde reductase"/>
    <property type="match status" value="1"/>
</dbReference>
<accession>A0A248JPC2</accession>
<keyword evidence="6" id="KW-1185">Reference proteome</keyword>
<keyword evidence="1" id="KW-0560">Oxidoreductase</keyword>
<protein>
    <submittedName>
        <fullName evidence="5">Epimerase</fullName>
    </submittedName>
</protein>
<dbReference type="AlphaFoldDB" id="A0A248JPC2"/>
<evidence type="ECO:0000313" key="6">
    <source>
        <dbReference type="Proteomes" id="UP000197153"/>
    </source>
</evidence>
<comment type="similarity">
    <text evidence="2">Belongs to the NAD(P)-dependent epimerase/dehydratase family. Dihydroflavonol-4-reductase subfamily.</text>
</comment>
<dbReference type="KEGG" id="nao:Y958_05580"/>
<feature type="region of interest" description="Disordered" evidence="3">
    <location>
        <begin position="272"/>
        <end position="300"/>
    </location>
</feature>
<feature type="domain" description="NAD-dependent epimerase/dehydratase" evidence="4">
    <location>
        <begin position="4"/>
        <end position="241"/>
    </location>
</feature>
<dbReference type="EMBL" id="CP022110">
    <property type="protein sequence ID" value="ASG20350.1"/>
    <property type="molecule type" value="Genomic_DNA"/>
</dbReference>